<dbReference type="InterPro" id="IPR017583">
    <property type="entry name" value="Tagatose/fructose_Pkinase"/>
</dbReference>
<dbReference type="InterPro" id="IPR022463">
    <property type="entry name" value="1-PFruKinase"/>
</dbReference>
<sequence>MKFVTVTANPAIDLTVHAPNWQRGEVSRGERLDKTAGGKGISVAINLGDAGEKDVIVTGWMGDHNDGTFTEAFEEHGVKDEFIRIPGDTRRCIKIIDDNNGETTDINLPGLEIPAEAVQKLEDYLEKTIDGDSVLVMGGSLPPGVPAQYYAQLVAKYRDKCRYVVVDTSGKALTEVMQAEVLPHVVKPNIHELEELCGHELEDDAHIVEQARKFLDQGVELAVISMGSHGAWFVRKDQAIHAAPPRVKVMSTVGAGDAMVAGVVRGLALGQDLETIARTSTAYSAANIQHMGVALPEPEVIERLMKRVMISQLP</sequence>
<evidence type="ECO:0000256" key="6">
    <source>
        <dbReference type="ARBA" id="ARBA00047745"/>
    </source>
</evidence>
<dbReference type="PIRSF" id="PIRSF000535">
    <property type="entry name" value="1PFK/6PFK/LacC"/>
    <property type="match status" value="1"/>
</dbReference>
<dbReference type="CDD" id="cd01164">
    <property type="entry name" value="FruK_PfkB_like"/>
    <property type="match status" value="1"/>
</dbReference>
<keyword evidence="5 8" id="KW-0067">ATP-binding</keyword>
<dbReference type="FunFam" id="3.40.1190.20:FF:000001">
    <property type="entry name" value="Phosphofructokinase"/>
    <property type="match status" value="1"/>
</dbReference>
<dbReference type="GO" id="GO:0005829">
    <property type="term" value="C:cytosol"/>
    <property type="evidence" value="ECO:0007669"/>
    <property type="project" value="TreeGrafter"/>
</dbReference>
<keyword evidence="4 8" id="KW-0418">Kinase</keyword>
<evidence type="ECO:0000256" key="5">
    <source>
        <dbReference type="ARBA" id="ARBA00022840"/>
    </source>
</evidence>
<dbReference type="GO" id="GO:0005524">
    <property type="term" value="F:ATP binding"/>
    <property type="evidence" value="ECO:0007669"/>
    <property type="project" value="UniProtKB-UniRule"/>
</dbReference>
<keyword evidence="11" id="KW-1185">Reference proteome</keyword>
<feature type="domain" description="Carbohydrate kinase PfkB" evidence="9">
    <location>
        <begin position="12"/>
        <end position="298"/>
    </location>
</feature>
<organism evidence="10 11">
    <name type="scientific">Suttonella indologenes</name>
    <dbReference type="NCBI Taxonomy" id="13276"/>
    <lineage>
        <taxon>Bacteria</taxon>
        <taxon>Pseudomonadati</taxon>
        <taxon>Pseudomonadota</taxon>
        <taxon>Gammaproteobacteria</taxon>
        <taxon>Cardiobacteriales</taxon>
        <taxon>Cardiobacteriaceae</taxon>
        <taxon>Suttonella</taxon>
    </lineage>
</organism>
<dbReference type="EMBL" id="UHIA01000004">
    <property type="protein sequence ID" value="SUO98297.1"/>
    <property type="molecule type" value="Genomic_DNA"/>
</dbReference>
<evidence type="ECO:0000256" key="8">
    <source>
        <dbReference type="RuleBase" id="RU369061"/>
    </source>
</evidence>
<dbReference type="SUPFAM" id="SSF53613">
    <property type="entry name" value="Ribokinase-like"/>
    <property type="match status" value="1"/>
</dbReference>
<dbReference type="GO" id="GO:0008662">
    <property type="term" value="F:1-phosphofructokinase activity"/>
    <property type="evidence" value="ECO:0007669"/>
    <property type="project" value="UniProtKB-UniRule"/>
</dbReference>
<dbReference type="NCBIfam" id="TIGR03168">
    <property type="entry name" value="1-PFK"/>
    <property type="match status" value="1"/>
</dbReference>
<evidence type="ECO:0000256" key="7">
    <source>
        <dbReference type="PIRNR" id="PIRNR000535"/>
    </source>
</evidence>
<dbReference type="InterPro" id="IPR011611">
    <property type="entry name" value="PfkB_dom"/>
</dbReference>
<evidence type="ECO:0000313" key="11">
    <source>
        <dbReference type="Proteomes" id="UP000254575"/>
    </source>
</evidence>
<dbReference type="Gene3D" id="3.40.1190.20">
    <property type="match status" value="1"/>
</dbReference>
<proteinExistence type="inferred from homology"/>
<accession>A0A380N3C6</accession>
<dbReference type="Pfam" id="PF00294">
    <property type="entry name" value="PfkB"/>
    <property type="match status" value="1"/>
</dbReference>
<dbReference type="PROSITE" id="PS00584">
    <property type="entry name" value="PFKB_KINASES_2"/>
    <property type="match status" value="1"/>
</dbReference>
<evidence type="ECO:0000256" key="1">
    <source>
        <dbReference type="ARBA" id="ARBA00010688"/>
    </source>
</evidence>
<dbReference type="InterPro" id="IPR029056">
    <property type="entry name" value="Ribokinase-like"/>
</dbReference>
<comment type="similarity">
    <text evidence="1 7 8">Belongs to the carbohydrate kinase PfkB family.</text>
</comment>
<dbReference type="PANTHER" id="PTHR46566">
    <property type="entry name" value="1-PHOSPHOFRUCTOKINASE-RELATED"/>
    <property type="match status" value="1"/>
</dbReference>
<dbReference type="OrthoDB" id="9801219at2"/>
<protein>
    <recommendedName>
        <fullName evidence="7">Phosphofructokinase</fullName>
    </recommendedName>
</protein>
<dbReference type="NCBIfam" id="TIGR03828">
    <property type="entry name" value="pfkB"/>
    <property type="match status" value="1"/>
</dbReference>
<evidence type="ECO:0000256" key="3">
    <source>
        <dbReference type="ARBA" id="ARBA00022741"/>
    </source>
</evidence>
<dbReference type="AlphaFoldDB" id="A0A380N3C6"/>
<dbReference type="PANTHER" id="PTHR46566:SF5">
    <property type="entry name" value="1-PHOSPHOFRUCTOKINASE"/>
    <property type="match status" value="1"/>
</dbReference>
<comment type="function">
    <text evidence="8">Catalyzes the ATP-dependent phosphorylation of fructose-l-phosphate to fructose-l,6-bisphosphate.</text>
</comment>
<evidence type="ECO:0000256" key="2">
    <source>
        <dbReference type="ARBA" id="ARBA00022679"/>
    </source>
</evidence>
<name>A0A380N3C6_9GAMM</name>
<gene>
    <name evidence="10" type="primary">lacC</name>
    <name evidence="10" type="ORF">NCTC10717_02039</name>
</gene>
<dbReference type="Proteomes" id="UP000254575">
    <property type="component" value="Unassembled WGS sequence"/>
</dbReference>
<keyword evidence="2 7" id="KW-0808">Transferase</keyword>
<evidence type="ECO:0000256" key="4">
    <source>
        <dbReference type="ARBA" id="ARBA00022777"/>
    </source>
</evidence>
<dbReference type="GO" id="GO:0016052">
    <property type="term" value="P:carbohydrate catabolic process"/>
    <property type="evidence" value="ECO:0007669"/>
    <property type="project" value="UniProtKB-ARBA"/>
</dbReference>
<comment type="catalytic activity">
    <reaction evidence="6 8">
        <text>beta-D-fructose 1-phosphate + ATP = beta-D-fructose 1,6-bisphosphate + ADP + H(+)</text>
        <dbReference type="Rhea" id="RHEA:14213"/>
        <dbReference type="ChEBI" id="CHEBI:15378"/>
        <dbReference type="ChEBI" id="CHEBI:30616"/>
        <dbReference type="ChEBI" id="CHEBI:32966"/>
        <dbReference type="ChEBI" id="CHEBI:138881"/>
        <dbReference type="ChEBI" id="CHEBI:456216"/>
        <dbReference type="EC" id="2.7.1.56"/>
    </reaction>
</comment>
<dbReference type="GO" id="GO:0044281">
    <property type="term" value="P:small molecule metabolic process"/>
    <property type="evidence" value="ECO:0007669"/>
    <property type="project" value="UniProtKB-ARBA"/>
</dbReference>
<reference evidence="10 11" key="1">
    <citation type="submission" date="2018-06" db="EMBL/GenBank/DDBJ databases">
        <authorList>
            <consortium name="Pathogen Informatics"/>
            <person name="Doyle S."/>
        </authorList>
    </citation>
    <scope>NUCLEOTIDE SEQUENCE [LARGE SCALE GENOMIC DNA]</scope>
    <source>
        <strain evidence="10 11">NCTC10717</strain>
    </source>
</reference>
<evidence type="ECO:0000259" key="9">
    <source>
        <dbReference type="Pfam" id="PF00294"/>
    </source>
</evidence>
<dbReference type="RefSeq" id="WP_115219141.1">
    <property type="nucleotide sequence ID" value="NZ_UHIA01000004.1"/>
</dbReference>
<keyword evidence="3 8" id="KW-0547">Nucleotide-binding</keyword>
<evidence type="ECO:0000313" key="10">
    <source>
        <dbReference type="EMBL" id="SUO98297.1"/>
    </source>
</evidence>
<dbReference type="InterPro" id="IPR002173">
    <property type="entry name" value="Carboh/pur_kinase_PfkB_CS"/>
</dbReference>